<dbReference type="PANTHER" id="PTHR10954:SF18">
    <property type="entry name" value="RIBONUCLEASE HII"/>
    <property type="match status" value="1"/>
</dbReference>
<dbReference type="GO" id="GO:0003723">
    <property type="term" value="F:RNA binding"/>
    <property type="evidence" value="ECO:0007669"/>
    <property type="project" value="UniProtKB-UniRule"/>
</dbReference>
<dbReference type="PANTHER" id="PTHR10954">
    <property type="entry name" value="RIBONUCLEASE H2 SUBUNIT A"/>
    <property type="match status" value="1"/>
</dbReference>
<accession>A0A931LV57</accession>
<evidence type="ECO:0000256" key="15">
    <source>
        <dbReference type="PROSITE-ProRule" id="PRU01319"/>
    </source>
</evidence>
<evidence type="ECO:0000256" key="14">
    <source>
        <dbReference type="HAMAP-Rule" id="MF_00052"/>
    </source>
</evidence>
<comment type="caution">
    <text evidence="18">The sequence shown here is derived from an EMBL/GenBank/DDBJ whole genome shotgun (WGS) entry which is preliminary data.</text>
</comment>
<evidence type="ECO:0000256" key="4">
    <source>
        <dbReference type="ARBA" id="ARBA00004496"/>
    </source>
</evidence>
<keyword evidence="12 14" id="KW-0378">Hydrolase</keyword>
<sequence>MGRGRLKHIPGAAGVDEAGRGPLAGPVVVAAVILPLRFNCRGLNDSKKLTPAEREEQAARIKEGAAWAVVEVDVAEIDRFNILQATMLGMERAVRSLALTPEAIFVDGNRLPYSLQGMASAVIKADATLACVAAASIIAKTHRDALMRDLAVVHPGYGFEEHFGYSTPQHFEALRRLGPCPIHRRSFAPVQEAEHPCLIFVD</sequence>
<feature type="binding site" evidence="14 15">
    <location>
        <position position="16"/>
    </location>
    <ligand>
        <name>a divalent metal cation</name>
        <dbReference type="ChEBI" id="CHEBI:60240"/>
    </ligand>
</feature>
<dbReference type="InterPro" id="IPR036397">
    <property type="entry name" value="RNaseH_sf"/>
</dbReference>
<keyword evidence="13 14" id="KW-0464">Manganese</keyword>
<gene>
    <name evidence="14" type="primary">rnhB</name>
    <name evidence="18" type="ORF">HYR64_06670</name>
</gene>
<dbReference type="NCBIfam" id="NF000595">
    <property type="entry name" value="PRK00015.1-3"/>
    <property type="match status" value="1"/>
</dbReference>
<dbReference type="GO" id="GO:0032299">
    <property type="term" value="C:ribonuclease H2 complex"/>
    <property type="evidence" value="ECO:0007669"/>
    <property type="project" value="TreeGrafter"/>
</dbReference>
<dbReference type="CDD" id="cd07182">
    <property type="entry name" value="RNase_HII_bacteria_HII_like"/>
    <property type="match status" value="1"/>
</dbReference>
<evidence type="ECO:0000256" key="11">
    <source>
        <dbReference type="ARBA" id="ARBA00022759"/>
    </source>
</evidence>
<dbReference type="GO" id="GO:0005737">
    <property type="term" value="C:cytoplasm"/>
    <property type="evidence" value="ECO:0007669"/>
    <property type="project" value="UniProtKB-SubCell"/>
</dbReference>
<dbReference type="Pfam" id="PF01351">
    <property type="entry name" value="RNase_HII"/>
    <property type="match status" value="1"/>
</dbReference>
<dbReference type="HAMAP" id="MF_00052_B">
    <property type="entry name" value="RNase_HII_B"/>
    <property type="match status" value="1"/>
</dbReference>
<keyword evidence="9 14" id="KW-0540">Nuclease</keyword>
<evidence type="ECO:0000256" key="6">
    <source>
        <dbReference type="ARBA" id="ARBA00012180"/>
    </source>
</evidence>
<organism evidence="18 19">
    <name type="scientific">Fimbriimonas ginsengisoli</name>
    <dbReference type="NCBI Taxonomy" id="1005039"/>
    <lineage>
        <taxon>Bacteria</taxon>
        <taxon>Bacillati</taxon>
        <taxon>Armatimonadota</taxon>
        <taxon>Fimbriimonadia</taxon>
        <taxon>Fimbriimonadales</taxon>
        <taxon>Fimbriimonadaceae</taxon>
        <taxon>Fimbriimonas</taxon>
    </lineage>
</organism>
<keyword evidence="11 14" id="KW-0255">Endonuclease</keyword>
<dbReference type="SUPFAM" id="SSF53098">
    <property type="entry name" value="Ribonuclease H-like"/>
    <property type="match status" value="1"/>
</dbReference>
<comment type="similarity">
    <text evidence="5 14 16">Belongs to the RNase HII family.</text>
</comment>
<dbReference type="InterPro" id="IPR024567">
    <property type="entry name" value="RNase_HII/HIII_dom"/>
</dbReference>
<dbReference type="EMBL" id="JACOSL010000039">
    <property type="protein sequence ID" value="MBI1756774.1"/>
    <property type="molecule type" value="Genomic_DNA"/>
</dbReference>
<dbReference type="AlphaFoldDB" id="A0A931LV57"/>
<evidence type="ECO:0000256" key="12">
    <source>
        <dbReference type="ARBA" id="ARBA00022801"/>
    </source>
</evidence>
<comment type="catalytic activity">
    <reaction evidence="1 14 15 16">
        <text>Endonucleolytic cleavage to 5'-phosphomonoester.</text>
        <dbReference type="EC" id="3.1.26.4"/>
    </reaction>
</comment>
<proteinExistence type="inferred from homology"/>
<evidence type="ECO:0000256" key="5">
    <source>
        <dbReference type="ARBA" id="ARBA00007383"/>
    </source>
</evidence>
<evidence type="ECO:0000256" key="7">
    <source>
        <dbReference type="ARBA" id="ARBA00019179"/>
    </source>
</evidence>
<evidence type="ECO:0000256" key="16">
    <source>
        <dbReference type="RuleBase" id="RU003515"/>
    </source>
</evidence>
<comment type="subcellular location">
    <subcellularLocation>
        <location evidence="4 14">Cytoplasm</location>
    </subcellularLocation>
</comment>
<dbReference type="PROSITE" id="PS51975">
    <property type="entry name" value="RNASE_H_2"/>
    <property type="match status" value="1"/>
</dbReference>
<evidence type="ECO:0000256" key="10">
    <source>
        <dbReference type="ARBA" id="ARBA00022723"/>
    </source>
</evidence>
<comment type="cofactor">
    <cofactor evidence="2">
        <name>Mg(2+)</name>
        <dbReference type="ChEBI" id="CHEBI:18420"/>
    </cofactor>
</comment>
<dbReference type="GO" id="GO:0043137">
    <property type="term" value="P:DNA replication, removal of RNA primer"/>
    <property type="evidence" value="ECO:0007669"/>
    <property type="project" value="TreeGrafter"/>
</dbReference>
<evidence type="ECO:0000256" key="3">
    <source>
        <dbReference type="ARBA" id="ARBA00004065"/>
    </source>
</evidence>
<feature type="domain" description="RNase H type-2" evidence="17">
    <location>
        <begin position="10"/>
        <end position="199"/>
    </location>
</feature>
<evidence type="ECO:0000256" key="13">
    <source>
        <dbReference type="ARBA" id="ARBA00023211"/>
    </source>
</evidence>
<dbReference type="GO" id="GO:0006298">
    <property type="term" value="P:mismatch repair"/>
    <property type="evidence" value="ECO:0007669"/>
    <property type="project" value="TreeGrafter"/>
</dbReference>
<evidence type="ECO:0000256" key="9">
    <source>
        <dbReference type="ARBA" id="ARBA00022722"/>
    </source>
</evidence>
<dbReference type="InterPro" id="IPR001352">
    <property type="entry name" value="RNase_HII/HIII"/>
</dbReference>
<dbReference type="GO" id="GO:0004523">
    <property type="term" value="F:RNA-DNA hybrid ribonuclease activity"/>
    <property type="evidence" value="ECO:0007669"/>
    <property type="project" value="UniProtKB-UniRule"/>
</dbReference>
<evidence type="ECO:0000256" key="1">
    <source>
        <dbReference type="ARBA" id="ARBA00000077"/>
    </source>
</evidence>
<dbReference type="EC" id="3.1.26.4" evidence="6 14"/>
<dbReference type="Gene3D" id="3.30.420.10">
    <property type="entry name" value="Ribonuclease H-like superfamily/Ribonuclease H"/>
    <property type="match status" value="1"/>
</dbReference>
<comment type="cofactor">
    <cofactor evidence="14 15">
        <name>Mn(2+)</name>
        <dbReference type="ChEBI" id="CHEBI:29035"/>
    </cofactor>
    <cofactor evidence="14 15">
        <name>Mg(2+)</name>
        <dbReference type="ChEBI" id="CHEBI:18420"/>
    </cofactor>
    <text evidence="14 15">Manganese or magnesium. Binds 1 divalent metal ion per monomer in the absence of substrate. May bind a second metal ion after substrate binding.</text>
</comment>
<evidence type="ECO:0000256" key="8">
    <source>
        <dbReference type="ARBA" id="ARBA00022490"/>
    </source>
</evidence>
<feature type="binding site" evidence="14 15">
    <location>
        <position position="17"/>
    </location>
    <ligand>
        <name>a divalent metal cation</name>
        <dbReference type="ChEBI" id="CHEBI:60240"/>
    </ligand>
</feature>
<dbReference type="InterPro" id="IPR012337">
    <property type="entry name" value="RNaseH-like_sf"/>
</dbReference>
<keyword evidence="8 14" id="KW-0963">Cytoplasm</keyword>
<evidence type="ECO:0000256" key="2">
    <source>
        <dbReference type="ARBA" id="ARBA00001946"/>
    </source>
</evidence>
<evidence type="ECO:0000259" key="17">
    <source>
        <dbReference type="PROSITE" id="PS51975"/>
    </source>
</evidence>
<reference evidence="18" key="1">
    <citation type="submission" date="2020-07" db="EMBL/GenBank/DDBJ databases">
        <title>Huge and variable diversity of episymbiotic CPR bacteria and DPANN archaea in groundwater ecosystems.</title>
        <authorList>
            <person name="He C.Y."/>
            <person name="Keren R."/>
            <person name="Whittaker M."/>
            <person name="Farag I.F."/>
            <person name="Doudna J."/>
            <person name="Cate J.H.D."/>
            <person name="Banfield J.F."/>
        </authorList>
    </citation>
    <scope>NUCLEOTIDE SEQUENCE</scope>
    <source>
        <strain evidence="18">NC_groundwater_17_Pr7_B-0.1um_64_12</strain>
    </source>
</reference>
<dbReference type="GO" id="GO:0030145">
    <property type="term" value="F:manganese ion binding"/>
    <property type="evidence" value="ECO:0007669"/>
    <property type="project" value="UniProtKB-UniRule"/>
</dbReference>
<evidence type="ECO:0000313" key="18">
    <source>
        <dbReference type="EMBL" id="MBI1756774.1"/>
    </source>
</evidence>
<protein>
    <recommendedName>
        <fullName evidence="7 14">Ribonuclease HII</fullName>
        <shortName evidence="14">RNase HII</shortName>
        <ecNumber evidence="6 14">3.1.26.4</ecNumber>
    </recommendedName>
</protein>
<keyword evidence="10 14" id="KW-0479">Metal-binding</keyword>
<feature type="binding site" evidence="14 15">
    <location>
        <position position="107"/>
    </location>
    <ligand>
        <name>a divalent metal cation</name>
        <dbReference type="ChEBI" id="CHEBI:60240"/>
    </ligand>
</feature>
<comment type="function">
    <text evidence="3 14 16">Endonuclease that specifically degrades the RNA of RNA-DNA hybrids.</text>
</comment>
<evidence type="ECO:0000313" key="19">
    <source>
        <dbReference type="Proteomes" id="UP000727962"/>
    </source>
</evidence>
<dbReference type="InterPro" id="IPR022898">
    <property type="entry name" value="RNase_HII"/>
</dbReference>
<dbReference type="Proteomes" id="UP000727962">
    <property type="component" value="Unassembled WGS sequence"/>
</dbReference>
<name>A0A931LV57_FIMGI</name>